<feature type="transmembrane region" description="Helical" evidence="1">
    <location>
        <begin position="114"/>
        <end position="134"/>
    </location>
</feature>
<gene>
    <name evidence="3" type="ORF">HYDPIDRAFT_112783</name>
</gene>
<dbReference type="Proteomes" id="UP000053820">
    <property type="component" value="Unassembled WGS sequence"/>
</dbReference>
<feature type="transmembrane region" description="Helical" evidence="1">
    <location>
        <begin position="49"/>
        <end position="71"/>
    </location>
</feature>
<feature type="transmembrane region" description="Helical" evidence="1">
    <location>
        <begin position="83"/>
        <end position="102"/>
    </location>
</feature>
<dbReference type="HOGENOM" id="CLU_035509_7_0_1"/>
<accession>A0A0C9VZF1</accession>
<dbReference type="Pfam" id="PF20151">
    <property type="entry name" value="DUF6533"/>
    <property type="match status" value="1"/>
</dbReference>
<sequence>MDVASQTRDVMIHSYLSFMAISLLVYDHLVTFEEEVAYIWRRPKLPSSLLFLLNRYLGFIGNVAATSMSFVSLSPKSCSSYSLFRQLLLVANQVLVCLLLTLRTYALYGRNKRVLAFMLTCGMGLAAAAVWTLVGQHAYPATIPGCHMAYDTSTAIHLAVAWEALFVYDSIVFFLTLAKTYKAGLRSGLFSSARKMNILVLICRDGALYYAIMAMANLANILTYYAAPPLMRGGLSTFASSISVTLMSRLMLNLHKTADIGIFSTYVPQRYDTDAEAFTTYLDSDNMLLTD</sequence>
<feature type="transmembrane region" description="Helical" evidence="1">
    <location>
        <begin position="12"/>
        <end position="29"/>
    </location>
</feature>
<evidence type="ECO:0000313" key="3">
    <source>
        <dbReference type="EMBL" id="KIJ63815.1"/>
    </source>
</evidence>
<feature type="transmembrane region" description="Helical" evidence="1">
    <location>
        <begin position="154"/>
        <end position="177"/>
    </location>
</feature>
<keyword evidence="1" id="KW-1133">Transmembrane helix</keyword>
<reference evidence="3 4" key="1">
    <citation type="submission" date="2014-04" db="EMBL/GenBank/DDBJ databases">
        <title>Evolutionary Origins and Diversification of the Mycorrhizal Mutualists.</title>
        <authorList>
            <consortium name="DOE Joint Genome Institute"/>
            <consortium name="Mycorrhizal Genomics Consortium"/>
            <person name="Kohler A."/>
            <person name="Kuo A."/>
            <person name="Nagy L.G."/>
            <person name="Floudas D."/>
            <person name="Copeland A."/>
            <person name="Barry K.W."/>
            <person name="Cichocki N."/>
            <person name="Veneault-Fourrey C."/>
            <person name="LaButti K."/>
            <person name="Lindquist E.A."/>
            <person name="Lipzen A."/>
            <person name="Lundell T."/>
            <person name="Morin E."/>
            <person name="Murat C."/>
            <person name="Riley R."/>
            <person name="Ohm R."/>
            <person name="Sun H."/>
            <person name="Tunlid A."/>
            <person name="Henrissat B."/>
            <person name="Grigoriev I.V."/>
            <person name="Hibbett D.S."/>
            <person name="Martin F."/>
        </authorList>
    </citation>
    <scope>NUCLEOTIDE SEQUENCE [LARGE SCALE GENOMIC DNA]</scope>
    <source>
        <strain evidence="3 4">MD-312</strain>
    </source>
</reference>
<evidence type="ECO:0000256" key="1">
    <source>
        <dbReference type="SAM" id="Phobius"/>
    </source>
</evidence>
<name>A0A0C9VZF1_9AGAM</name>
<dbReference type="InterPro" id="IPR045340">
    <property type="entry name" value="DUF6533"/>
</dbReference>
<feature type="transmembrane region" description="Helical" evidence="1">
    <location>
        <begin position="198"/>
        <end position="227"/>
    </location>
</feature>
<organism evidence="3 4">
    <name type="scientific">Hydnomerulius pinastri MD-312</name>
    <dbReference type="NCBI Taxonomy" id="994086"/>
    <lineage>
        <taxon>Eukaryota</taxon>
        <taxon>Fungi</taxon>
        <taxon>Dikarya</taxon>
        <taxon>Basidiomycota</taxon>
        <taxon>Agaricomycotina</taxon>
        <taxon>Agaricomycetes</taxon>
        <taxon>Agaricomycetidae</taxon>
        <taxon>Boletales</taxon>
        <taxon>Boletales incertae sedis</taxon>
        <taxon>Leucogyrophana</taxon>
    </lineage>
</organism>
<dbReference type="EMBL" id="KN839849">
    <property type="protein sequence ID" value="KIJ63815.1"/>
    <property type="molecule type" value="Genomic_DNA"/>
</dbReference>
<keyword evidence="1" id="KW-0472">Membrane</keyword>
<dbReference type="OrthoDB" id="2686513at2759"/>
<feature type="domain" description="DUF6533" evidence="2">
    <location>
        <begin position="15"/>
        <end position="60"/>
    </location>
</feature>
<evidence type="ECO:0000313" key="4">
    <source>
        <dbReference type="Proteomes" id="UP000053820"/>
    </source>
</evidence>
<dbReference type="AlphaFoldDB" id="A0A0C9VZF1"/>
<protein>
    <recommendedName>
        <fullName evidence="2">DUF6533 domain-containing protein</fullName>
    </recommendedName>
</protein>
<keyword evidence="1" id="KW-0812">Transmembrane</keyword>
<keyword evidence="4" id="KW-1185">Reference proteome</keyword>
<evidence type="ECO:0000259" key="2">
    <source>
        <dbReference type="Pfam" id="PF20151"/>
    </source>
</evidence>
<proteinExistence type="predicted"/>